<dbReference type="AlphaFoldDB" id="A0A1B1N7R7"/>
<name>A0A1B1N7R7_9MICO</name>
<evidence type="ECO:0008006" key="3">
    <source>
        <dbReference type="Google" id="ProtNLM"/>
    </source>
</evidence>
<dbReference type="RefSeq" id="WP_066634786.1">
    <property type="nucleotide sequence ID" value="NZ_CP014989.1"/>
</dbReference>
<proteinExistence type="predicted"/>
<dbReference type="EMBL" id="CP014989">
    <property type="protein sequence ID" value="ANS77454.1"/>
    <property type="molecule type" value="Genomic_DNA"/>
</dbReference>
<gene>
    <name evidence="1" type="ORF">SGUI_0058</name>
</gene>
<dbReference type="OrthoDB" id="3173471at2"/>
<keyword evidence="2" id="KW-1185">Reference proteome</keyword>
<organism evidence="1 2">
    <name type="scientific">Serinicoccus hydrothermalis</name>
    <dbReference type="NCBI Taxonomy" id="1758689"/>
    <lineage>
        <taxon>Bacteria</taxon>
        <taxon>Bacillati</taxon>
        <taxon>Actinomycetota</taxon>
        <taxon>Actinomycetes</taxon>
        <taxon>Micrococcales</taxon>
        <taxon>Ornithinimicrobiaceae</taxon>
        <taxon>Serinicoccus</taxon>
    </lineage>
</organism>
<reference evidence="1 2" key="1">
    <citation type="submission" date="2016-03" db="EMBL/GenBank/DDBJ databases">
        <title>Shallow-sea hydrothermal system.</title>
        <authorList>
            <person name="Tang K."/>
        </authorList>
    </citation>
    <scope>NUCLEOTIDE SEQUENCE [LARGE SCALE GENOMIC DNA]</scope>
    <source>
        <strain evidence="1 2">JLT9</strain>
    </source>
</reference>
<dbReference type="KEGG" id="serj:SGUI_0058"/>
<sequence>MSAAPDLDPVFTTARARAAGLSRRELESGPYRQVVRGVYARARVSDRAWVDARAALLVAAVDEAWVSHHTAARLYGAVVPDTCQLHVCVPPTVKRRRREGVVVHWGTGQHLRFRGLRVASPAQVFLELSRSLELVDLVVLGDSLVRRGRCSPADLHAAAAAWSGRGARMARRAAGLVRAGVDSPMETRCRLLRVLAGLPELETDVRLHDADGRLLRRLDAADRATRTAVEYDGRHHVTREEQWEADLGRREELEDADWRIMTLVSKDIFATPEQTLERQERLFRQRGIPVGRRSQEWRRYFRGRGHA</sequence>
<protein>
    <recommendedName>
        <fullName evidence="3">DUF559 domain-containing protein</fullName>
    </recommendedName>
</protein>
<evidence type="ECO:0000313" key="2">
    <source>
        <dbReference type="Proteomes" id="UP000092482"/>
    </source>
</evidence>
<dbReference type="Proteomes" id="UP000092482">
    <property type="component" value="Chromosome"/>
</dbReference>
<evidence type="ECO:0000313" key="1">
    <source>
        <dbReference type="EMBL" id="ANS77454.1"/>
    </source>
</evidence>
<accession>A0A1B1N7R7</accession>
<dbReference type="STRING" id="1758689.SGUI_0058"/>